<keyword evidence="3" id="KW-1185">Reference proteome</keyword>
<organism evidence="2 3">
    <name type="scientific">Dendrobium thyrsiflorum</name>
    <name type="common">Pinecone-like raceme dendrobium</name>
    <name type="synonym">Orchid</name>
    <dbReference type="NCBI Taxonomy" id="117978"/>
    <lineage>
        <taxon>Eukaryota</taxon>
        <taxon>Viridiplantae</taxon>
        <taxon>Streptophyta</taxon>
        <taxon>Embryophyta</taxon>
        <taxon>Tracheophyta</taxon>
        <taxon>Spermatophyta</taxon>
        <taxon>Magnoliopsida</taxon>
        <taxon>Liliopsida</taxon>
        <taxon>Asparagales</taxon>
        <taxon>Orchidaceae</taxon>
        <taxon>Epidendroideae</taxon>
        <taxon>Malaxideae</taxon>
        <taxon>Dendrobiinae</taxon>
        <taxon>Dendrobium</taxon>
    </lineage>
</organism>
<evidence type="ECO:0000313" key="2">
    <source>
        <dbReference type="EMBL" id="KAL0918483.1"/>
    </source>
</evidence>
<dbReference type="Proteomes" id="UP001552299">
    <property type="component" value="Unassembled WGS sequence"/>
</dbReference>
<dbReference type="EMBL" id="JANQDX010000009">
    <property type="protein sequence ID" value="KAL0918483.1"/>
    <property type="molecule type" value="Genomic_DNA"/>
</dbReference>
<dbReference type="AlphaFoldDB" id="A0ABD0V0L8"/>
<name>A0ABD0V0L8_DENTH</name>
<feature type="compositionally biased region" description="Basic and acidic residues" evidence="1">
    <location>
        <begin position="1"/>
        <end position="14"/>
    </location>
</feature>
<accession>A0ABD0V0L8</accession>
<sequence length="98" mass="10173">MGVKEAGDGLHEPDFAWSEAGGEAGHGDGIRVDHAGFAGVQGGVGEERMVPALTVDVGEEFSGAIRVLADMDDIDLGLVPGDYGQQGKRQGHLVEEKT</sequence>
<comment type="caution">
    <text evidence="2">The sequence shown here is derived from an EMBL/GenBank/DDBJ whole genome shotgun (WGS) entry which is preliminary data.</text>
</comment>
<protein>
    <submittedName>
        <fullName evidence="2">Uncharacterized protein</fullName>
    </submittedName>
</protein>
<feature type="region of interest" description="Disordered" evidence="1">
    <location>
        <begin position="1"/>
        <end position="30"/>
    </location>
</feature>
<evidence type="ECO:0000256" key="1">
    <source>
        <dbReference type="SAM" id="MobiDB-lite"/>
    </source>
</evidence>
<evidence type="ECO:0000313" key="3">
    <source>
        <dbReference type="Proteomes" id="UP001552299"/>
    </source>
</evidence>
<reference evidence="2 3" key="1">
    <citation type="journal article" date="2024" name="Plant Biotechnol. J.">
        <title>Dendrobium thyrsiflorum genome and its molecular insights into genes involved in important horticultural traits.</title>
        <authorList>
            <person name="Chen B."/>
            <person name="Wang J.Y."/>
            <person name="Zheng P.J."/>
            <person name="Li K.L."/>
            <person name="Liang Y.M."/>
            <person name="Chen X.F."/>
            <person name="Zhang C."/>
            <person name="Zhao X."/>
            <person name="He X."/>
            <person name="Zhang G.Q."/>
            <person name="Liu Z.J."/>
            <person name="Xu Q."/>
        </authorList>
    </citation>
    <scope>NUCLEOTIDE SEQUENCE [LARGE SCALE GENOMIC DNA]</scope>
    <source>
        <strain evidence="2">GZMU011</strain>
    </source>
</reference>
<gene>
    <name evidence="2" type="ORF">M5K25_010492</name>
</gene>
<proteinExistence type="predicted"/>